<reference evidence="7 8" key="1">
    <citation type="submission" date="2013-03" db="EMBL/GenBank/DDBJ databases">
        <title>The Genome Sequence of Capronia epimyces CBS 606.96.</title>
        <authorList>
            <consortium name="The Broad Institute Genomics Platform"/>
            <person name="Cuomo C."/>
            <person name="de Hoog S."/>
            <person name="Gorbushina A."/>
            <person name="Walker B."/>
            <person name="Young S.K."/>
            <person name="Zeng Q."/>
            <person name="Gargeya S."/>
            <person name="Fitzgerald M."/>
            <person name="Haas B."/>
            <person name="Abouelleil A."/>
            <person name="Allen A.W."/>
            <person name="Alvarado L."/>
            <person name="Arachchi H.M."/>
            <person name="Berlin A.M."/>
            <person name="Chapman S.B."/>
            <person name="Gainer-Dewar J."/>
            <person name="Goldberg J."/>
            <person name="Griggs A."/>
            <person name="Gujja S."/>
            <person name="Hansen M."/>
            <person name="Howarth C."/>
            <person name="Imamovic A."/>
            <person name="Ireland A."/>
            <person name="Larimer J."/>
            <person name="McCowan C."/>
            <person name="Murphy C."/>
            <person name="Pearson M."/>
            <person name="Poon T.W."/>
            <person name="Priest M."/>
            <person name="Roberts A."/>
            <person name="Saif S."/>
            <person name="Shea T."/>
            <person name="Sisk P."/>
            <person name="Sykes S."/>
            <person name="Wortman J."/>
            <person name="Nusbaum C."/>
            <person name="Birren B."/>
        </authorList>
    </citation>
    <scope>NUCLEOTIDE SEQUENCE [LARGE SCALE GENOMIC DNA]</scope>
    <source>
        <strain evidence="7 8">CBS 606.96</strain>
    </source>
</reference>
<feature type="repeat" description="ANK" evidence="3">
    <location>
        <begin position="1049"/>
        <end position="1081"/>
    </location>
</feature>
<dbReference type="SUPFAM" id="SSF52540">
    <property type="entry name" value="P-loop containing nucleoside triphosphate hydrolases"/>
    <property type="match status" value="1"/>
</dbReference>
<feature type="repeat" description="ANK" evidence="3">
    <location>
        <begin position="944"/>
        <end position="976"/>
    </location>
</feature>
<sequence length="1246" mass="139274">MDGVSVASGVAGLISLALQVSQTVVVYLNSIKERSKNIKELHDELILLGEVLSGLRKLLLSERGKQSTFGSNSVLQKALLDCRDRIERIGDRLQTSDGGKVARTLEKLRWPFEQKEVMEMAENLRRYTQTFQFALTIEGCNLLSKTSEDATKGLKAMLDESRKIQEWSNRIGLSTEEVSKRAAQLEQILTLVPMLARTATDVTEIAQATRLAALREQERRTSDILDWLAPITSLHKHRDLQVRRAKGTGRWFLEHPHFLKWAEESSAEHDLLCIGGPGTGKSVLCSLVIDHLRAQFKGRDVAVAFYYYDYSEQQTQNPSHFARSVLRQLCSNASAIPSVVAEFYQRTRNDIKDQTWFHDLLTVLRSVVAMYKSCFIVVDALDEADIQSQRSGFFEVIDAARIPSNGKVQVLATLRPHVLNIRGRFHDPLVINIRADPGDLRGFLERTIDDHPDLEYPMDDELKEQILTTLSDNANGLFLLPALQIRIILDQITIAEVRNTLRHLSMSLTEAFQSTINRISNLYSTRRDLASRTLMWISHARRPLTVAELQHAMALRLEDRDLDRDNFPSLRTVVDCCCGLIEVDHESSLVRLVHHSLEEYLRDQDHGLFRDANLHITQLCLRYLAFESLKPLPFKSRSDFVAAVEDFPLLRYAALEWGHHAKGVSVEDIKALAIPLLSDSLSLITIARVRDYRKAFPNWKPQTWAWAYSGSAGISISTAFGLFDLLKILIEQNKETLRLDVRNPPGNTPLHEAALHGHEAVAELLLEHRANLLARNYSQSTPMFLAVSYGQLSMVRLLLRHDRQQLDCEGPKRFTALHKAVEQGNDEMVTVLLQAGALVAARDIQGMTALHHAALRGHLAVARLLVLAGAQVHVPDKEGLCPLDYAATGGYTELVEYLLQNGASISNKGRTAWTPLHRAARGGHTDTVAFFLERDANPLAVDISGNTPLHLAVRSGQMATVKQFLEHNPELKRRQLFACDRKGSTPRVVAFYTAHYDIHKYLRAAEWDILGYTPNNANMLTRAIETGDIEAVRSHLDEHADALTTPDEDGQPPLHVALQEGRRDIVELLLQCGASIETAGYHGWRPLHIAASLGNLELVDLCLAHNASIETRTSTSQTPLHKAASSHSVAVMRRLLDAGADPSAQNDRGMTALHVAAHQNDIDIARLLVLESGVDMLVRDRQGLTPALWAERSAHLEVLAFLRVAMKKAEMLRKGGVRSSVDLNQQPGPSLQELMDALSETELDDV</sequence>
<dbReference type="SMART" id="SM00248">
    <property type="entry name" value="ANK"/>
    <property type="match status" value="12"/>
</dbReference>
<dbReference type="PROSITE" id="PS50088">
    <property type="entry name" value="ANK_REPEAT"/>
    <property type="match status" value="10"/>
</dbReference>
<evidence type="ECO:0000256" key="3">
    <source>
        <dbReference type="PROSITE-ProRule" id="PRU00023"/>
    </source>
</evidence>
<accession>W9XLT9</accession>
<evidence type="ECO:0000259" key="5">
    <source>
        <dbReference type="Pfam" id="PF22939"/>
    </source>
</evidence>
<dbReference type="OrthoDB" id="195446at2759"/>
<dbReference type="RefSeq" id="XP_007737740.1">
    <property type="nucleotide sequence ID" value="XM_007739550.1"/>
</dbReference>
<dbReference type="PANTHER" id="PTHR24166">
    <property type="entry name" value="ROLLING PEBBLES, ISOFORM B"/>
    <property type="match status" value="1"/>
</dbReference>
<dbReference type="HOGENOM" id="CLU_000288_34_23_1"/>
<dbReference type="Pfam" id="PF13606">
    <property type="entry name" value="Ank_3"/>
    <property type="match status" value="1"/>
</dbReference>
<dbReference type="InterPro" id="IPR050889">
    <property type="entry name" value="Dendritic_Spine_Reg/Scaffold"/>
</dbReference>
<protein>
    <submittedName>
        <fullName evidence="7">Uncharacterized protein</fullName>
    </submittedName>
</protein>
<feature type="repeat" description="ANK" evidence="3">
    <location>
        <begin position="911"/>
        <end position="943"/>
    </location>
</feature>
<name>W9XLT9_9EURO</name>
<feature type="domain" description="Azaphilone pigments biosynthesis cluster protein L N-terminal" evidence="4">
    <location>
        <begin position="1"/>
        <end position="161"/>
    </location>
</feature>
<dbReference type="Pfam" id="PF24883">
    <property type="entry name" value="NPHP3_N"/>
    <property type="match status" value="1"/>
</dbReference>
<dbReference type="Gene3D" id="3.40.50.300">
    <property type="entry name" value="P-loop containing nucleotide triphosphate hydrolases"/>
    <property type="match status" value="1"/>
</dbReference>
<dbReference type="InterPro" id="IPR031348">
    <property type="entry name" value="PigL_N"/>
</dbReference>
<dbReference type="Proteomes" id="UP000019478">
    <property type="component" value="Unassembled WGS sequence"/>
</dbReference>
<gene>
    <name evidence="7" type="ORF">A1O3_09456</name>
</gene>
<feature type="domain" description="GPI inositol-deacylase winged helix" evidence="5">
    <location>
        <begin position="526"/>
        <end position="605"/>
    </location>
</feature>
<dbReference type="GeneID" id="19173540"/>
<dbReference type="PRINTS" id="PR01415">
    <property type="entry name" value="ANKYRIN"/>
</dbReference>
<keyword evidence="2 3" id="KW-0040">ANK repeat</keyword>
<keyword evidence="8" id="KW-1185">Reference proteome</keyword>
<proteinExistence type="predicted"/>
<dbReference type="InterPro" id="IPR002110">
    <property type="entry name" value="Ankyrin_rpt"/>
</dbReference>
<dbReference type="STRING" id="1182542.W9XLT9"/>
<feature type="repeat" description="ANK" evidence="3">
    <location>
        <begin position="745"/>
        <end position="777"/>
    </location>
</feature>
<evidence type="ECO:0000259" key="6">
    <source>
        <dbReference type="Pfam" id="PF24883"/>
    </source>
</evidence>
<dbReference type="Pfam" id="PF13637">
    <property type="entry name" value="Ank_4"/>
    <property type="match status" value="2"/>
</dbReference>
<dbReference type="InterPro" id="IPR056884">
    <property type="entry name" value="NPHP3-like_N"/>
</dbReference>
<dbReference type="Pfam" id="PF12796">
    <property type="entry name" value="Ank_2"/>
    <property type="match status" value="3"/>
</dbReference>
<dbReference type="PROSITE" id="PS50297">
    <property type="entry name" value="ANK_REP_REGION"/>
    <property type="match status" value="10"/>
</dbReference>
<dbReference type="Gene3D" id="1.25.40.20">
    <property type="entry name" value="Ankyrin repeat-containing domain"/>
    <property type="match status" value="5"/>
</dbReference>
<dbReference type="SUPFAM" id="SSF48403">
    <property type="entry name" value="Ankyrin repeat"/>
    <property type="match status" value="2"/>
</dbReference>
<dbReference type="Pfam" id="PF22939">
    <property type="entry name" value="WHD_GPIID"/>
    <property type="match status" value="1"/>
</dbReference>
<dbReference type="AlphaFoldDB" id="W9XLT9"/>
<dbReference type="InterPro" id="IPR036770">
    <property type="entry name" value="Ankyrin_rpt-contain_sf"/>
</dbReference>
<feature type="repeat" description="ANK" evidence="3">
    <location>
        <begin position="812"/>
        <end position="844"/>
    </location>
</feature>
<feature type="repeat" description="ANK" evidence="3">
    <location>
        <begin position="1082"/>
        <end position="1114"/>
    </location>
</feature>
<dbReference type="PANTHER" id="PTHR24166:SF48">
    <property type="entry name" value="PROTEIN VAPYRIN"/>
    <property type="match status" value="1"/>
</dbReference>
<dbReference type="eggNOG" id="KOG4177">
    <property type="taxonomic scope" value="Eukaryota"/>
</dbReference>
<evidence type="ECO:0000313" key="7">
    <source>
        <dbReference type="EMBL" id="EXJ78295.1"/>
    </source>
</evidence>
<dbReference type="InterPro" id="IPR027417">
    <property type="entry name" value="P-loop_NTPase"/>
</dbReference>
<evidence type="ECO:0000256" key="1">
    <source>
        <dbReference type="ARBA" id="ARBA00022737"/>
    </source>
</evidence>
<feature type="domain" description="Nephrocystin 3-like N-terminal" evidence="6">
    <location>
        <begin position="247"/>
        <end position="413"/>
    </location>
</feature>
<feature type="repeat" description="ANK" evidence="3">
    <location>
        <begin position="1148"/>
        <end position="1181"/>
    </location>
</feature>
<evidence type="ECO:0000313" key="8">
    <source>
        <dbReference type="Proteomes" id="UP000019478"/>
    </source>
</evidence>
<keyword evidence="1" id="KW-0677">Repeat</keyword>
<organism evidence="7 8">
    <name type="scientific">Capronia epimyces CBS 606.96</name>
    <dbReference type="NCBI Taxonomy" id="1182542"/>
    <lineage>
        <taxon>Eukaryota</taxon>
        <taxon>Fungi</taxon>
        <taxon>Dikarya</taxon>
        <taxon>Ascomycota</taxon>
        <taxon>Pezizomycotina</taxon>
        <taxon>Eurotiomycetes</taxon>
        <taxon>Chaetothyriomycetidae</taxon>
        <taxon>Chaetothyriales</taxon>
        <taxon>Herpotrichiellaceae</taxon>
        <taxon>Capronia</taxon>
    </lineage>
</organism>
<evidence type="ECO:0000256" key="2">
    <source>
        <dbReference type="ARBA" id="ARBA00023043"/>
    </source>
</evidence>
<feature type="repeat" description="ANK" evidence="3">
    <location>
        <begin position="878"/>
        <end position="910"/>
    </location>
</feature>
<feature type="repeat" description="ANK" evidence="3">
    <location>
        <begin position="1115"/>
        <end position="1147"/>
    </location>
</feature>
<dbReference type="EMBL" id="AMGY01000009">
    <property type="protein sequence ID" value="EXJ78295.1"/>
    <property type="molecule type" value="Genomic_DNA"/>
</dbReference>
<feature type="repeat" description="ANK" evidence="3">
    <location>
        <begin position="845"/>
        <end position="877"/>
    </location>
</feature>
<dbReference type="Pfam" id="PF17111">
    <property type="entry name" value="PigL_N"/>
    <property type="match status" value="1"/>
</dbReference>
<dbReference type="InterPro" id="IPR054471">
    <property type="entry name" value="GPIID_WHD"/>
</dbReference>
<evidence type="ECO:0000259" key="4">
    <source>
        <dbReference type="Pfam" id="PF17111"/>
    </source>
</evidence>
<comment type="caution">
    <text evidence="7">The sequence shown here is derived from an EMBL/GenBank/DDBJ whole genome shotgun (WGS) entry which is preliminary data.</text>
</comment>